<sequence length="433" mass="50529">MYSFVRSRKFDKVRLHANTPSAGRAVSEEWQKSGRVEECLRHHKKYKMKATYLFTVLATLVCEWCSATSLLETIKHDLQIVNKDNFNTVINKFRNEKVFTVLFFKKSNQDIKKVIENYNQVSKKFKGIITMCIIDCDLNMSICNNELSHYILNYNTNNNYHILIYPINPMPKFLFNEEINENNIKKYTYLIPSKIDIIKENKDFHIFISKYENIPKVLIFSNKNKPNYILNALSNHFNKKLLFCFINNNITDLVIKYNINLFPSLLIFKKNKIIDIYKGKFNFLDIFDWLNIHSETFVFGGGFDISPDKNIEKPWKFQLVPKFTKLSYGDICFKKADKGLCLIYLKEGDKLEKFEVDMLLSLKEKFKPHIDGRVAEKKTDAVTSFPRSGKKTDAVTSFPRSGKKTDAVTSFPRSRKKTDAVTSFPRSGKKTDA</sequence>
<feature type="region of interest" description="Disordered" evidence="1">
    <location>
        <begin position="381"/>
        <end position="433"/>
    </location>
</feature>
<dbReference type="Gene3D" id="3.40.30.10">
    <property type="entry name" value="Glutaredoxin"/>
    <property type="match status" value="1"/>
</dbReference>
<evidence type="ECO:0000256" key="1">
    <source>
        <dbReference type="SAM" id="MobiDB-lite"/>
    </source>
</evidence>
<reference evidence="3" key="1">
    <citation type="submission" date="2016-05" db="EMBL/GenBank/DDBJ databases">
        <authorList>
            <person name="Naeem Raeece"/>
        </authorList>
    </citation>
    <scope>NUCLEOTIDE SEQUENCE [LARGE SCALE GENOMIC DNA]</scope>
</reference>
<evidence type="ECO:0008006" key="4">
    <source>
        <dbReference type="Google" id="ProtNLM"/>
    </source>
</evidence>
<name>A0A1A8VWR2_PLAOA</name>
<organism evidence="2 3">
    <name type="scientific">Plasmodium ovale curtisi</name>
    <dbReference type="NCBI Taxonomy" id="864141"/>
    <lineage>
        <taxon>Eukaryota</taxon>
        <taxon>Sar</taxon>
        <taxon>Alveolata</taxon>
        <taxon>Apicomplexa</taxon>
        <taxon>Aconoidasida</taxon>
        <taxon>Haemosporida</taxon>
        <taxon>Plasmodiidae</taxon>
        <taxon>Plasmodium</taxon>
        <taxon>Plasmodium (Plasmodium)</taxon>
    </lineage>
</organism>
<dbReference type="PANTHER" id="PTHR45184">
    <property type="entry name" value="DNAJ PROTEIN ERDJ3A"/>
    <property type="match status" value="1"/>
</dbReference>
<dbReference type="InterPro" id="IPR036249">
    <property type="entry name" value="Thioredoxin-like_sf"/>
</dbReference>
<dbReference type="PANTHER" id="PTHR45184:SF1">
    <property type="entry name" value="DNAJ PROTEIN ERDJ3A"/>
    <property type="match status" value="1"/>
</dbReference>
<dbReference type="EMBL" id="FLQU01000261">
    <property type="protein sequence ID" value="SBS83277.1"/>
    <property type="molecule type" value="Genomic_DNA"/>
</dbReference>
<gene>
    <name evidence="2" type="ORF">POVCU2_0019970</name>
</gene>
<protein>
    <recommendedName>
        <fullName evidence="4">Thioredoxin domain-containing protein</fullName>
    </recommendedName>
</protein>
<evidence type="ECO:0000313" key="3">
    <source>
        <dbReference type="Proteomes" id="UP000078560"/>
    </source>
</evidence>
<accession>A0A1A8VWR2</accession>
<evidence type="ECO:0000313" key="2">
    <source>
        <dbReference type="EMBL" id="SBS83277.1"/>
    </source>
</evidence>
<dbReference type="AlphaFoldDB" id="A0A1A8VWR2"/>
<feature type="non-terminal residue" evidence="2">
    <location>
        <position position="433"/>
    </location>
</feature>
<proteinExistence type="predicted"/>
<dbReference type="Proteomes" id="UP000078560">
    <property type="component" value="Unassembled WGS sequence"/>
</dbReference>
<dbReference type="InterPro" id="IPR052842">
    <property type="entry name" value="ER_Co-chaperone"/>
</dbReference>
<dbReference type="SUPFAM" id="SSF52833">
    <property type="entry name" value="Thioredoxin-like"/>
    <property type="match status" value="1"/>
</dbReference>